<organism evidence="2 3">
    <name type="scientific">Paramuricea clavata</name>
    <name type="common">Red gorgonian</name>
    <name type="synonym">Violescent sea-whip</name>
    <dbReference type="NCBI Taxonomy" id="317549"/>
    <lineage>
        <taxon>Eukaryota</taxon>
        <taxon>Metazoa</taxon>
        <taxon>Cnidaria</taxon>
        <taxon>Anthozoa</taxon>
        <taxon>Octocorallia</taxon>
        <taxon>Malacalcyonacea</taxon>
        <taxon>Plexauridae</taxon>
        <taxon>Paramuricea</taxon>
    </lineage>
</organism>
<gene>
    <name evidence="2" type="ORF">PACLA_8A012045</name>
</gene>
<feature type="compositionally biased region" description="Basic and acidic residues" evidence="1">
    <location>
        <begin position="184"/>
        <end position="195"/>
    </location>
</feature>
<keyword evidence="3" id="KW-1185">Reference proteome</keyword>
<feature type="compositionally biased region" description="Basic and acidic residues" evidence="1">
    <location>
        <begin position="165"/>
        <end position="175"/>
    </location>
</feature>
<evidence type="ECO:0000256" key="1">
    <source>
        <dbReference type="SAM" id="MobiDB-lite"/>
    </source>
</evidence>
<proteinExistence type="predicted"/>
<comment type="caution">
    <text evidence="2">The sequence shown here is derived from an EMBL/GenBank/DDBJ whole genome shotgun (WGS) entry which is preliminary data.</text>
</comment>
<feature type="region of interest" description="Disordered" evidence="1">
    <location>
        <begin position="39"/>
        <end position="293"/>
    </location>
</feature>
<sequence>MTQVDDIQSFIAAQKRRIEEERAGLSQPSIDHRDVAQLNYEKDYKTPQNNSTNVTRQEQPKAPKEDTSSPGGLQLGAYENVQEKLRKERSEEYRKFLAEKNYRATGQKSPRDQPPEKPSMKSVLKQDYGSPRAAQAKPALFNGDFHDSQRRLLDNSSDQRNMRQAPRDRPQKTLDELYDAYEELLERKRQDEKRYRGAGNVDDPYLNSRHVRFNDETGYKTQSQREPWLENGSRRRWGHPDKEFDRGRRYSNSDHADSRNVEDFQERSRGRRQEVPEDRVSRSAPPTAVPLIG</sequence>
<dbReference type="EMBL" id="CACRXK020012464">
    <property type="protein sequence ID" value="CAB4023361.1"/>
    <property type="molecule type" value="Genomic_DNA"/>
</dbReference>
<dbReference type="AlphaFoldDB" id="A0A6S7K6E4"/>
<feature type="compositionally biased region" description="Basic and acidic residues" evidence="1">
    <location>
        <begin position="81"/>
        <end position="102"/>
    </location>
</feature>
<name>A0A6S7K6E4_PARCT</name>
<reference evidence="2" key="1">
    <citation type="submission" date="2020-04" db="EMBL/GenBank/DDBJ databases">
        <authorList>
            <person name="Alioto T."/>
            <person name="Alioto T."/>
            <person name="Gomez Garrido J."/>
        </authorList>
    </citation>
    <scope>NUCLEOTIDE SEQUENCE</scope>
    <source>
        <strain evidence="2">A484AB</strain>
    </source>
</reference>
<protein>
    <submittedName>
        <fullName evidence="2">Uncharacterized protein</fullName>
    </submittedName>
</protein>
<feature type="compositionally biased region" description="Basic and acidic residues" evidence="1">
    <location>
        <begin position="109"/>
        <end position="119"/>
    </location>
</feature>
<evidence type="ECO:0000313" key="2">
    <source>
        <dbReference type="EMBL" id="CAB4023361.1"/>
    </source>
</evidence>
<dbReference type="Proteomes" id="UP001152795">
    <property type="component" value="Unassembled WGS sequence"/>
</dbReference>
<accession>A0A6S7K6E4</accession>
<feature type="compositionally biased region" description="Polar residues" evidence="1">
    <location>
        <begin position="46"/>
        <end position="57"/>
    </location>
</feature>
<feature type="non-terminal residue" evidence="2">
    <location>
        <position position="293"/>
    </location>
</feature>
<feature type="compositionally biased region" description="Basic and acidic residues" evidence="1">
    <location>
        <begin position="144"/>
        <end position="153"/>
    </location>
</feature>
<evidence type="ECO:0000313" key="3">
    <source>
        <dbReference type="Proteomes" id="UP001152795"/>
    </source>
</evidence>
<feature type="compositionally biased region" description="Basic and acidic residues" evidence="1">
    <location>
        <begin position="58"/>
        <end position="67"/>
    </location>
</feature>
<feature type="compositionally biased region" description="Basic and acidic residues" evidence="1">
    <location>
        <begin position="238"/>
        <end position="281"/>
    </location>
</feature>